<dbReference type="PANTHER" id="PTHR46929:SF4">
    <property type="entry name" value="MYB_SANT-LIKE DOMAIN-CONTAINING PROTEIN"/>
    <property type="match status" value="1"/>
</dbReference>
<evidence type="ECO:0000259" key="1">
    <source>
        <dbReference type="Pfam" id="PF12776"/>
    </source>
</evidence>
<accession>A0A8J5EZR9</accession>
<dbReference type="Pfam" id="PF12776">
    <property type="entry name" value="Myb_DNA-bind_3"/>
    <property type="match status" value="1"/>
</dbReference>
<feature type="domain" description="Myb/SANT-like" evidence="1">
    <location>
        <begin position="14"/>
        <end position="103"/>
    </location>
</feature>
<protein>
    <recommendedName>
        <fullName evidence="1">Myb/SANT-like domain-containing protein</fullName>
    </recommendedName>
</protein>
<dbReference type="InterPro" id="IPR024752">
    <property type="entry name" value="Myb/SANT-like_dom"/>
</dbReference>
<gene>
    <name evidence="2" type="ORF">ZIOFF_061980</name>
</gene>
<evidence type="ECO:0000313" key="2">
    <source>
        <dbReference type="EMBL" id="KAG6478537.1"/>
    </source>
</evidence>
<sequence>MDTLIEHAKRDVIKWTEEMDRIFIDAMLEQVNGNRIGDPFISTTYKDMAVICSENIEILVTKDNLKNRIKTLKSHFDSCYDLFKNASGVRWHAESRRFEAEEANSSIKKWRYTPAPHYEKLLELFAHDRANSQRTSTAAERNVEIILEKKQRDLGLDDEYENFEVTPDSPPFDDRSRKRKLASIDSYGGKKNSVIDINVKEVVTAIDS</sequence>
<proteinExistence type="predicted"/>
<dbReference type="Proteomes" id="UP000734854">
    <property type="component" value="Unassembled WGS sequence"/>
</dbReference>
<dbReference type="PANTHER" id="PTHR46929">
    <property type="entry name" value="EXPRESSED PROTEIN"/>
    <property type="match status" value="1"/>
</dbReference>
<dbReference type="EMBL" id="JACMSC010000017">
    <property type="protein sequence ID" value="KAG6478537.1"/>
    <property type="molecule type" value="Genomic_DNA"/>
</dbReference>
<comment type="caution">
    <text evidence="2">The sequence shown here is derived from an EMBL/GenBank/DDBJ whole genome shotgun (WGS) entry which is preliminary data.</text>
</comment>
<evidence type="ECO:0000313" key="3">
    <source>
        <dbReference type="Proteomes" id="UP000734854"/>
    </source>
</evidence>
<keyword evidence="3" id="KW-1185">Reference proteome</keyword>
<organism evidence="2 3">
    <name type="scientific">Zingiber officinale</name>
    <name type="common">Ginger</name>
    <name type="synonym">Amomum zingiber</name>
    <dbReference type="NCBI Taxonomy" id="94328"/>
    <lineage>
        <taxon>Eukaryota</taxon>
        <taxon>Viridiplantae</taxon>
        <taxon>Streptophyta</taxon>
        <taxon>Embryophyta</taxon>
        <taxon>Tracheophyta</taxon>
        <taxon>Spermatophyta</taxon>
        <taxon>Magnoliopsida</taxon>
        <taxon>Liliopsida</taxon>
        <taxon>Zingiberales</taxon>
        <taxon>Zingiberaceae</taxon>
        <taxon>Zingiber</taxon>
    </lineage>
</organism>
<reference evidence="2 3" key="1">
    <citation type="submission" date="2020-08" db="EMBL/GenBank/DDBJ databases">
        <title>Plant Genome Project.</title>
        <authorList>
            <person name="Zhang R.-G."/>
        </authorList>
    </citation>
    <scope>NUCLEOTIDE SEQUENCE [LARGE SCALE GENOMIC DNA]</scope>
    <source>
        <tissue evidence="2">Rhizome</tissue>
    </source>
</reference>
<dbReference type="AlphaFoldDB" id="A0A8J5EZR9"/>
<name>A0A8J5EZR9_ZINOF</name>